<dbReference type="Pfam" id="PF00534">
    <property type="entry name" value="Glycos_transf_1"/>
    <property type="match status" value="1"/>
</dbReference>
<accession>A0A494XTG5</accession>
<reference evidence="3 4" key="1">
    <citation type="submission" date="2018-10" db="EMBL/GenBank/DDBJ databases">
        <title>Cohnella sp. M2MS4P-1, whole genome shotgun sequence.</title>
        <authorList>
            <person name="Tuo L."/>
        </authorList>
    </citation>
    <scope>NUCLEOTIDE SEQUENCE [LARGE SCALE GENOMIC DNA]</scope>
    <source>
        <strain evidence="3 4">M2MS4P-1</strain>
    </source>
</reference>
<proteinExistence type="predicted"/>
<dbReference type="InterPro" id="IPR050194">
    <property type="entry name" value="Glycosyltransferase_grp1"/>
</dbReference>
<dbReference type="Proteomes" id="UP000282076">
    <property type="component" value="Unassembled WGS sequence"/>
</dbReference>
<dbReference type="CDD" id="cd03814">
    <property type="entry name" value="GT4-like"/>
    <property type="match status" value="1"/>
</dbReference>
<dbReference type="PANTHER" id="PTHR45947:SF3">
    <property type="entry name" value="SULFOQUINOVOSYL TRANSFERASE SQD2"/>
    <property type="match status" value="1"/>
</dbReference>
<name>A0A494XTG5_9BACL</name>
<dbReference type="GO" id="GO:0016758">
    <property type="term" value="F:hexosyltransferase activity"/>
    <property type="evidence" value="ECO:0007669"/>
    <property type="project" value="TreeGrafter"/>
</dbReference>
<protein>
    <submittedName>
        <fullName evidence="3">Glycosyltransferase family 1 protein</fullName>
    </submittedName>
</protein>
<dbReference type="PANTHER" id="PTHR45947">
    <property type="entry name" value="SULFOQUINOVOSYL TRANSFERASE SQD2"/>
    <property type="match status" value="1"/>
</dbReference>
<dbReference type="InterPro" id="IPR028098">
    <property type="entry name" value="Glyco_trans_4-like_N"/>
</dbReference>
<evidence type="ECO:0000313" key="3">
    <source>
        <dbReference type="EMBL" id="RKP53898.1"/>
    </source>
</evidence>
<dbReference type="InterPro" id="IPR001296">
    <property type="entry name" value="Glyco_trans_1"/>
</dbReference>
<organism evidence="3 4">
    <name type="scientific">Cohnella endophytica</name>
    <dbReference type="NCBI Taxonomy" id="2419778"/>
    <lineage>
        <taxon>Bacteria</taxon>
        <taxon>Bacillati</taxon>
        <taxon>Bacillota</taxon>
        <taxon>Bacilli</taxon>
        <taxon>Bacillales</taxon>
        <taxon>Paenibacillaceae</taxon>
        <taxon>Cohnella</taxon>
    </lineage>
</organism>
<dbReference type="AlphaFoldDB" id="A0A494XTG5"/>
<keyword evidence="3" id="KW-0808">Transferase</keyword>
<gene>
    <name evidence="3" type="ORF">D7Z26_10905</name>
</gene>
<feature type="domain" description="Glycosyltransferase subfamily 4-like N-terminal" evidence="2">
    <location>
        <begin position="17"/>
        <end position="183"/>
    </location>
</feature>
<evidence type="ECO:0000259" key="2">
    <source>
        <dbReference type="Pfam" id="PF13439"/>
    </source>
</evidence>
<keyword evidence="4" id="KW-1185">Reference proteome</keyword>
<dbReference type="SUPFAM" id="SSF53756">
    <property type="entry name" value="UDP-Glycosyltransferase/glycogen phosphorylase"/>
    <property type="match status" value="1"/>
</dbReference>
<dbReference type="Pfam" id="PF13439">
    <property type="entry name" value="Glyco_transf_4"/>
    <property type="match status" value="1"/>
</dbReference>
<comment type="caution">
    <text evidence="3">The sequence shown here is derived from an EMBL/GenBank/DDBJ whole genome shotgun (WGS) entry which is preliminary data.</text>
</comment>
<dbReference type="RefSeq" id="WP_120976783.1">
    <property type="nucleotide sequence ID" value="NZ_RBZM01000005.1"/>
</dbReference>
<dbReference type="EMBL" id="RBZM01000005">
    <property type="protein sequence ID" value="RKP53898.1"/>
    <property type="molecule type" value="Genomic_DNA"/>
</dbReference>
<evidence type="ECO:0000313" key="4">
    <source>
        <dbReference type="Proteomes" id="UP000282076"/>
    </source>
</evidence>
<sequence>MAEMRLALFTDTYEPEVNGVAKTLGRWIDYLRKQGVECMVFAPSRPRREKHVSQVAERLISLPFFLYPECRLAVPQTGSVERKFLSFNPTVVHVATPFGTGVVGRRLAIKHGIPLVASHHTHFARYLPFYNLQWMGKLLWRYLHWFHKPCGKIYVPSSSVLEECRQDGWEGLEIWSRGVDIRRFYPLEDRKNFLTEVGLSNAKFVILYAGRIAPEKQPEVAAEAVARMSESTGADIEFVVAGDGPASREMKSLTERLGIRARFLGSVPQDRLRLWMAASDVMIFPSATETFGNVVLEAMACGLPVIGAAGGAVPDTIRDGINGLLCDPGSSEAFAGSLERLYRDPALRARLSATGLLEARTRSWEGIFRELMTSIESSTKMESATLSASHS</sequence>
<feature type="domain" description="Glycosyl transferase family 1" evidence="1">
    <location>
        <begin position="196"/>
        <end position="353"/>
    </location>
</feature>
<evidence type="ECO:0000259" key="1">
    <source>
        <dbReference type="Pfam" id="PF00534"/>
    </source>
</evidence>
<dbReference type="OrthoDB" id="9802525at2"/>
<dbReference type="Gene3D" id="3.40.50.2000">
    <property type="entry name" value="Glycogen Phosphorylase B"/>
    <property type="match status" value="2"/>
</dbReference>